<proteinExistence type="predicted"/>
<dbReference type="InterPro" id="IPR053037">
    <property type="entry name" value="Pericyclase_pydY-like"/>
</dbReference>
<gene>
    <name evidence="1" type="ORF">LTR25_009595</name>
</gene>
<dbReference type="PANTHER" id="PTHR38115:SF1">
    <property type="entry name" value="LIPOCALIN-LIKE DOMAIN-CONTAINING PROTEIN"/>
    <property type="match status" value="1"/>
</dbReference>
<comment type="caution">
    <text evidence="1">The sequence shown here is derived from an EMBL/GenBank/DDBJ whole genome shotgun (WGS) entry which is preliminary data.</text>
</comment>
<accession>A0AAV9PZB8</accession>
<dbReference type="EMBL" id="JAXLQG010000021">
    <property type="protein sequence ID" value="KAK5529815.1"/>
    <property type="molecule type" value="Genomic_DNA"/>
</dbReference>
<keyword evidence="2" id="KW-1185">Reference proteome</keyword>
<evidence type="ECO:0000313" key="1">
    <source>
        <dbReference type="EMBL" id="KAK5529815.1"/>
    </source>
</evidence>
<dbReference type="Proteomes" id="UP001345827">
    <property type="component" value="Unassembled WGS sequence"/>
</dbReference>
<evidence type="ECO:0000313" key="2">
    <source>
        <dbReference type="Proteomes" id="UP001345827"/>
    </source>
</evidence>
<organism evidence="1 2">
    <name type="scientific">Vermiconidia calcicola</name>
    <dbReference type="NCBI Taxonomy" id="1690605"/>
    <lineage>
        <taxon>Eukaryota</taxon>
        <taxon>Fungi</taxon>
        <taxon>Dikarya</taxon>
        <taxon>Ascomycota</taxon>
        <taxon>Pezizomycotina</taxon>
        <taxon>Dothideomycetes</taxon>
        <taxon>Dothideomycetidae</taxon>
        <taxon>Mycosphaerellales</taxon>
        <taxon>Extremaceae</taxon>
        <taxon>Vermiconidia</taxon>
    </lineage>
</organism>
<sequence length="299" mass="33360">MPPDARSFQESIRPWCPAQIRPDNRLHVVLSTPKPKGCVSDENTELVRDYLHPPSTNPLEVTSTPDLNTGTDVGPVSLHPGLASSSFNFLNPAAMAAPPEITCANLSGIFGLNWSLSDDVDTMLSLQGAAYVARQVLYVFKNPISHTYKTYQQDSVTHLDITTLVSMHLDTQENRTLDWQDNYHLDKVFGNCHHKSRLFKTGQFQMQGPGSAEDAAFLRAEKLLDGTTGSGFLDEENVQTCIRNVGDAGLLTEQVWGFETVNGERRHTMRVVTWAGAIPHRCRVVYDYRGQVKERDDDE</sequence>
<name>A0AAV9PZB8_9PEZI</name>
<dbReference type="PANTHER" id="PTHR38115">
    <property type="entry name" value="LIPOCALIN-LIKE DOMAIN-CONTAINING PROTEIN"/>
    <property type="match status" value="1"/>
</dbReference>
<reference evidence="1 2" key="1">
    <citation type="submission" date="2023-06" db="EMBL/GenBank/DDBJ databases">
        <title>Black Yeasts Isolated from many extreme environments.</title>
        <authorList>
            <person name="Coleine C."/>
            <person name="Stajich J.E."/>
            <person name="Selbmann L."/>
        </authorList>
    </citation>
    <scope>NUCLEOTIDE SEQUENCE [LARGE SCALE GENOMIC DNA]</scope>
    <source>
        <strain evidence="1 2">CCFEE 5887</strain>
    </source>
</reference>
<dbReference type="AlphaFoldDB" id="A0AAV9PZB8"/>
<protein>
    <submittedName>
        <fullName evidence="1">Uncharacterized protein</fullName>
    </submittedName>
</protein>